<keyword evidence="3" id="KW-1185">Reference proteome</keyword>
<reference evidence="3" key="1">
    <citation type="journal article" date="2019" name="Int. J. Syst. Evol. Microbiol.">
        <title>The Global Catalogue of Microorganisms (GCM) 10K type strain sequencing project: providing services to taxonomists for standard genome sequencing and annotation.</title>
        <authorList>
            <consortium name="The Broad Institute Genomics Platform"/>
            <consortium name="The Broad Institute Genome Sequencing Center for Infectious Disease"/>
            <person name="Wu L."/>
            <person name="Ma J."/>
        </authorList>
    </citation>
    <scope>NUCLEOTIDE SEQUENCE [LARGE SCALE GENOMIC DNA]</scope>
    <source>
        <strain evidence="3">NBRC 108755</strain>
    </source>
</reference>
<gene>
    <name evidence="2" type="ORF">GCM10025869_04580</name>
</gene>
<accession>A0ABQ6JS70</accession>
<evidence type="ECO:0000313" key="3">
    <source>
        <dbReference type="Proteomes" id="UP001157069"/>
    </source>
</evidence>
<keyword evidence="1" id="KW-0472">Membrane</keyword>
<name>A0ABQ6JS70_9MICO</name>
<protein>
    <submittedName>
        <fullName evidence="2">Uncharacterized protein</fullName>
    </submittedName>
</protein>
<organism evidence="2 3">
    <name type="scientific">Homoserinibacter gongjuensis</name>
    <dbReference type="NCBI Taxonomy" id="1162968"/>
    <lineage>
        <taxon>Bacteria</taxon>
        <taxon>Bacillati</taxon>
        <taxon>Actinomycetota</taxon>
        <taxon>Actinomycetes</taxon>
        <taxon>Micrococcales</taxon>
        <taxon>Microbacteriaceae</taxon>
        <taxon>Homoserinibacter</taxon>
    </lineage>
</organism>
<dbReference type="RefSeq" id="WP_284297439.1">
    <property type="nucleotide sequence ID" value="NZ_BSVA01000001.1"/>
</dbReference>
<keyword evidence="1" id="KW-1133">Transmembrane helix</keyword>
<keyword evidence="1" id="KW-0812">Transmembrane</keyword>
<comment type="caution">
    <text evidence="2">The sequence shown here is derived from an EMBL/GenBank/DDBJ whole genome shotgun (WGS) entry which is preliminary data.</text>
</comment>
<dbReference type="EMBL" id="BSVA01000001">
    <property type="protein sequence ID" value="GMA89929.1"/>
    <property type="molecule type" value="Genomic_DNA"/>
</dbReference>
<feature type="transmembrane region" description="Helical" evidence="1">
    <location>
        <begin position="104"/>
        <end position="123"/>
    </location>
</feature>
<proteinExistence type="predicted"/>
<sequence length="147" mass="14776">MIGALLLLTGAAALLGFVVAAHGVALLALGLFATVVHELGHITAYRLATSSGEAIVECDGLRAALHRMPLTRRADRAVTAAGPLAPLLLAAAFAPLAAVLPAEAVAAVLVAIAHAASLGLPSADRRAWRQAVQFPVARGGNSPTLLG</sequence>
<dbReference type="Proteomes" id="UP001157069">
    <property type="component" value="Unassembled WGS sequence"/>
</dbReference>
<evidence type="ECO:0000313" key="2">
    <source>
        <dbReference type="EMBL" id="GMA89929.1"/>
    </source>
</evidence>
<evidence type="ECO:0000256" key="1">
    <source>
        <dbReference type="SAM" id="Phobius"/>
    </source>
</evidence>
<feature type="transmembrane region" description="Helical" evidence="1">
    <location>
        <begin position="77"/>
        <end position="98"/>
    </location>
</feature>